<dbReference type="EMBL" id="JAHRIO010098058">
    <property type="protein sequence ID" value="MEQ2190278.1"/>
    <property type="molecule type" value="Genomic_DNA"/>
</dbReference>
<feature type="region of interest" description="Disordered" evidence="1">
    <location>
        <begin position="1"/>
        <end position="27"/>
    </location>
</feature>
<feature type="compositionally biased region" description="Basic residues" evidence="1">
    <location>
        <begin position="82"/>
        <end position="97"/>
    </location>
</feature>
<feature type="region of interest" description="Disordered" evidence="1">
    <location>
        <begin position="77"/>
        <end position="97"/>
    </location>
</feature>
<evidence type="ECO:0000313" key="2">
    <source>
        <dbReference type="EMBL" id="MEQ2190278.1"/>
    </source>
</evidence>
<protein>
    <submittedName>
        <fullName evidence="2">Uncharacterized protein</fullName>
    </submittedName>
</protein>
<sequence length="123" mass="13587">ASKDATLKPPTRRSLFKDQDSVQHKRISPVQQEVKSGGFIAQTRTKRQRLSALHTRATLVRGLMSEVTLTVGQIGSIPGQQRRSKKSSQAARNRRNKASSLTLLAAGQILLQKQFGDIKVILN</sequence>
<keyword evidence="3" id="KW-1185">Reference proteome</keyword>
<gene>
    <name evidence="2" type="ORF">GOODEAATRI_034154</name>
</gene>
<dbReference type="Proteomes" id="UP001476798">
    <property type="component" value="Unassembled WGS sequence"/>
</dbReference>
<comment type="caution">
    <text evidence="2">The sequence shown here is derived from an EMBL/GenBank/DDBJ whole genome shotgun (WGS) entry which is preliminary data.</text>
</comment>
<organism evidence="2 3">
    <name type="scientific">Goodea atripinnis</name>
    <dbReference type="NCBI Taxonomy" id="208336"/>
    <lineage>
        <taxon>Eukaryota</taxon>
        <taxon>Metazoa</taxon>
        <taxon>Chordata</taxon>
        <taxon>Craniata</taxon>
        <taxon>Vertebrata</taxon>
        <taxon>Euteleostomi</taxon>
        <taxon>Actinopterygii</taxon>
        <taxon>Neopterygii</taxon>
        <taxon>Teleostei</taxon>
        <taxon>Neoteleostei</taxon>
        <taxon>Acanthomorphata</taxon>
        <taxon>Ovalentaria</taxon>
        <taxon>Atherinomorphae</taxon>
        <taxon>Cyprinodontiformes</taxon>
        <taxon>Goodeidae</taxon>
        <taxon>Goodea</taxon>
    </lineage>
</organism>
<accession>A0ABV0Q3C4</accession>
<feature type="non-terminal residue" evidence="2">
    <location>
        <position position="1"/>
    </location>
</feature>
<reference evidence="2 3" key="1">
    <citation type="submission" date="2021-06" db="EMBL/GenBank/DDBJ databases">
        <authorList>
            <person name="Palmer J.M."/>
        </authorList>
    </citation>
    <scope>NUCLEOTIDE SEQUENCE [LARGE SCALE GENOMIC DNA]</scope>
    <source>
        <strain evidence="2 3">GA_2019</strain>
        <tissue evidence="2">Muscle</tissue>
    </source>
</reference>
<evidence type="ECO:0000256" key="1">
    <source>
        <dbReference type="SAM" id="MobiDB-lite"/>
    </source>
</evidence>
<evidence type="ECO:0000313" key="3">
    <source>
        <dbReference type="Proteomes" id="UP001476798"/>
    </source>
</evidence>
<name>A0ABV0Q3C4_9TELE</name>
<proteinExistence type="predicted"/>